<organism evidence="2 3">
    <name type="scientific">Sphenostylis stenocarpa</name>
    <dbReference type="NCBI Taxonomy" id="92480"/>
    <lineage>
        <taxon>Eukaryota</taxon>
        <taxon>Viridiplantae</taxon>
        <taxon>Streptophyta</taxon>
        <taxon>Embryophyta</taxon>
        <taxon>Tracheophyta</taxon>
        <taxon>Spermatophyta</taxon>
        <taxon>Magnoliopsida</taxon>
        <taxon>eudicotyledons</taxon>
        <taxon>Gunneridae</taxon>
        <taxon>Pentapetalae</taxon>
        <taxon>rosids</taxon>
        <taxon>fabids</taxon>
        <taxon>Fabales</taxon>
        <taxon>Fabaceae</taxon>
        <taxon>Papilionoideae</taxon>
        <taxon>50 kb inversion clade</taxon>
        <taxon>NPAAA clade</taxon>
        <taxon>indigoferoid/millettioid clade</taxon>
        <taxon>Phaseoleae</taxon>
        <taxon>Sphenostylis</taxon>
    </lineage>
</organism>
<dbReference type="InterPro" id="IPR050232">
    <property type="entry name" value="FBL13/AtMIF1-like"/>
</dbReference>
<name>A0AA86VEK0_9FABA</name>
<gene>
    <name evidence="2" type="ORF">AYBTSS11_LOCUS17383</name>
</gene>
<evidence type="ECO:0000259" key="1">
    <source>
        <dbReference type="PROSITE" id="PS50181"/>
    </source>
</evidence>
<dbReference type="CDD" id="cd22160">
    <property type="entry name" value="F-box_AtFBL13-like"/>
    <property type="match status" value="1"/>
</dbReference>
<feature type="domain" description="F-box" evidence="1">
    <location>
        <begin position="17"/>
        <end position="72"/>
    </location>
</feature>
<dbReference type="InterPro" id="IPR001810">
    <property type="entry name" value="F-box_dom"/>
</dbReference>
<dbReference type="Pfam" id="PF08387">
    <property type="entry name" value="FBD"/>
    <property type="match status" value="1"/>
</dbReference>
<evidence type="ECO:0000313" key="3">
    <source>
        <dbReference type="Proteomes" id="UP001189624"/>
    </source>
</evidence>
<dbReference type="InterPro" id="IPR053781">
    <property type="entry name" value="F-box_AtFBL13-like"/>
</dbReference>
<dbReference type="Pfam" id="PF00646">
    <property type="entry name" value="F-box"/>
    <property type="match status" value="1"/>
</dbReference>
<dbReference type="SUPFAM" id="SSF81383">
    <property type="entry name" value="F-box domain"/>
    <property type="match status" value="1"/>
</dbReference>
<keyword evidence="3" id="KW-1185">Reference proteome</keyword>
<evidence type="ECO:0000313" key="2">
    <source>
        <dbReference type="EMBL" id="CAJ1957773.1"/>
    </source>
</evidence>
<dbReference type="InterPro" id="IPR036047">
    <property type="entry name" value="F-box-like_dom_sf"/>
</dbReference>
<dbReference type="AlphaFoldDB" id="A0AA86VEK0"/>
<proteinExistence type="predicted"/>
<protein>
    <recommendedName>
        <fullName evidence="1">F-box domain-containing protein</fullName>
    </recommendedName>
</protein>
<sequence>MNLSDSSSKMQKSSEDQDRISNLPDIIIGHILSLLSTREAVRTSVLSKRWEYMWTFITKLHFNDRDYKYRNYIRKNSFLNSVYRVLLHLNSSSIQSLSISISESYDFYHLKQWMSVMIGRKVKEIRINSGPQFEISSHSPIWKSRSLEKLVLRMYAFPVRHRRMEDYDIRATIPTLNVDFLSLTVLRLYGIPITCVPPNSVQELRLNFPSLRKYKTVNCTWINVKRISIEMPKLEVLIIEDTNVIMSDSSQCVINLCASHLVEFSYSGQMSDTMSVALTIKSVASANIYPRYILNGFPNALFAYQFLSTFNDKVERLRFEHPQVLAPAVNSMVGLPEFEMLTDLEVVDKITGSLLWFLLLKAPFIETLTLKELLSFEHPSTPNLVPPCVASKLEVVNFGRFQGNEHELRFAKLVFENAQVLKRVNFTCPWPSYGKKLKEKILAFERSASAVIEFI</sequence>
<dbReference type="InterPro" id="IPR006566">
    <property type="entry name" value="FBD"/>
</dbReference>
<dbReference type="EMBL" id="OY731402">
    <property type="protein sequence ID" value="CAJ1957773.1"/>
    <property type="molecule type" value="Genomic_DNA"/>
</dbReference>
<dbReference type="Gene3D" id="1.20.1280.50">
    <property type="match status" value="1"/>
</dbReference>
<dbReference type="Gramene" id="rna-AYBTSS11_LOCUS17383">
    <property type="protein sequence ID" value="CAJ1957773.1"/>
    <property type="gene ID" value="gene-AYBTSS11_LOCUS17383"/>
</dbReference>
<dbReference type="PANTHER" id="PTHR31900:SF32">
    <property type="entry name" value="F-BOX_RNI_FBD-LIKE DOMAIN PROTEIN"/>
    <property type="match status" value="1"/>
</dbReference>
<accession>A0AA86VEK0</accession>
<dbReference type="SMART" id="SM00579">
    <property type="entry name" value="FBD"/>
    <property type="match status" value="1"/>
</dbReference>
<dbReference type="PROSITE" id="PS50181">
    <property type="entry name" value="FBOX"/>
    <property type="match status" value="1"/>
</dbReference>
<reference evidence="2" key="1">
    <citation type="submission" date="2023-10" db="EMBL/GenBank/DDBJ databases">
        <authorList>
            <person name="Domelevo Entfellner J.-B."/>
        </authorList>
    </citation>
    <scope>NUCLEOTIDE SEQUENCE</scope>
</reference>
<dbReference type="Proteomes" id="UP001189624">
    <property type="component" value="Chromosome 5"/>
</dbReference>
<dbReference type="PANTHER" id="PTHR31900">
    <property type="entry name" value="F-BOX/RNI SUPERFAMILY PROTEIN-RELATED"/>
    <property type="match status" value="1"/>
</dbReference>